<dbReference type="AlphaFoldDB" id="M3J4K6"/>
<feature type="domain" description="Vps16 N-terminal" evidence="4">
    <location>
        <begin position="5"/>
        <end position="334"/>
    </location>
</feature>
<dbReference type="eggNOG" id="KOG2280">
    <property type="taxonomic scope" value="Eukaryota"/>
</dbReference>
<dbReference type="InterPro" id="IPR016534">
    <property type="entry name" value="VPS16"/>
</dbReference>
<organism evidence="5 6">
    <name type="scientific">Candida maltosa (strain Xu316)</name>
    <name type="common">Yeast</name>
    <dbReference type="NCBI Taxonomy" id="1245528"/>
    <lineage>
        <taxon>Eukaryota</taxon>
        <taxon>Fungi</taxon>
        <taxon>Dikarya</taxon>
        <taxon>Ascomycota</taxon>
        <taxon>Saccharomycotina</taxon>
        <taxon>Pichiomycetes</taxon>
        <taxon>Debaryomycetaceae</taxon>
        <taxon>Candida/Lodderomyces clade</taxon>
        <taxon>Candida</taxon>
    </lineage>
</organism>
<feature type="domain" description="Vps16 C-terminal" evidence="3">
    <location>
        <begin position="715"/>
        <end position="897"/>
    </location>
</feature>
<dbReference type="Proteomes" id="UP000011777">
    <property type="component" value="Unassembled WGS sequence"/>
</dbReference>
<dbReference type="InterPro" id="IPR006926">
    <property type="entry name" value="Vps16_N"/>
</dbReference>
<evidence type="ECO:0000259" key="3">
    <source>
        <dbReference type="Pfam" id="PF04840"/>
    </source>
</evidence>
<dbReference type="GO" id="GO:0006886">
    <property type="term" value="P:intracellular protein transport"/>
    <property type="evidence" value="ECO:0007669"/>
    <property type="project" value="InterPro"/>
</dbReference>
<dbReference type="PANTHER" id="PTHR12811:SF0">
    <property type="entry name" value="VACUOLAR PROTEIN SORTING-ASSOCIATED PROTEIN 16 HOMOLOG"/>
    <property type="match status" value="1"/>
</dbReference>
<dbReference type="Pfam" id="PF04840">
    <property type="entry name" value="Vps16_C"/>
    <property type="match status" value="2"/>
</dbReference>
<evidence type="ECO:0000256" key="2">
    <source>
        <dbReference type="PIRNR" id="PIRNR007949"/>
    </source>
</evidence>
<dbReference type="GO" id="GO:0005768">
    <property type="term" value="C:endosome"/>
    <property type="evidence" value="ECO:0007669"/>
    <property type="project" value="TreeGrafter"/>
</dbReference>
<reference evidence="5 6" key="1">
    <citation type="submission" date="2013-02" db="EMBL/GenBank/DDBJ databases">
        <title>Genome sequence of Candida maltosa Xu316, a potential industrial strain for xylitol and ethanol production.</title>
        <authorList>
            <person name="Yu J."/>
            <person name="Wang Q."/>
            <person name="Geng X."/>
            <person name="Bao W."/>
            <person name="He P."/>
            <person name="Cai J."/>
        </authorList>
    </citation>
    <scope>NUCLEOTIDE SEQUENCE [LARGE SCALE GENOMIC DNA]</scope>
    <source>
        <strain evidence="6">Xu316</strain>
    </source>
</reference>
<dbReference type="OMA" id="WCGDDCL"/>
<dbReference type="Gene3D" id="1.10.150.780">
    <property type="entry name" value="Vps16, C-terminal region"/>
    <property type="match status" value="1"/>
</dbReference>
<comment type="function">
    <text evidence="2">Essential for vacuolar protein sorting. Required for vacuole biogenesis, stability and to maintain vacuole morphology.</text>
</comment>
<keyword evidence="2" id="KW-0813">Transport</keyword>
<dbReference type="GO" id="GO:0016197">
    <property type="term" value="P:endosomal transport"/>
    <property type="evidence" value="ECO:0007669"/>
    <property type="project" value="TreeGrafter"/>
</dbReference>
<sequence length="898" mass="103436">MSSNPSLNWSKLQNVYYNIRTCYDDLSWSIDNLYSNYVIAFSPNTTLMAIASKNVPHPNLIEIYSNSGNKIWSVVYNSSYNDYIQSFHFTSDEDLIIIVNNGKYRHYYDLMGNFNEYNFLDNLTSMDNLNSSGDSNLSINSELTSPRVITNLENNELEEVNKIIEVKSWGNLLIILLDTRFIVTDLNSFTNYEISLKNYNVNDITTFDIQNSQNRHDESITVHLGYKKSILSIIIDFGLTNYEIIDQELTDGPFDSVSVSPNGQLISLYNKWLKKIFVISNKFDQILLEYDTSNESSSPYQIEWCGNDAIVLAIKDEIKLVGPGQQAISFFYDLEDDEDFDLDNLLIRDDGKDRDASRRNDDDLHYTIPILQTSVDGLKIISANKVQFLNRVPETTVAMYQVGSSSPSSILADCIDKFSSNASKAHGNISLLKSDGILLKAMDDCLEVAVDEFSVEWQRRALKAVSFGKIYTDEVYNPDKFVSIVNTIKVLNQIREPELGLFLTRQQIDYIGGWEKVIQMLLRRNQYVLSLEIIETLKLENLKPLVHIEWCCYKIRQELDMSDLDLFAVISERLASLTKERVNYISVEKISNVAHEEGRNVLCKLLIDLEPSVTKKVGQLLRLDDLELALIKCFQAGNHDLATLILLYLQEKLTTSQFFKLLNQNESVWKDQDSVKQRLEKLDINVARTENMKVNGELIGHFWQESVAAKTSPQLLETYLKHEDKTQALNIIKVKEFLHHNKLDSETYYDAYKAILTKSMNRIINKRILKSLQRELQILDLQKKLGETYLADFYQEKSLSAILKRLILMHQIKPAKKIVSNFQMSQEKFWYLVLNTLMDRHEFDQVYEFAFGSSDATTGRSPIGFEPFVELGLQKGAPQSHISNYIKNSVKYRYDEKQ</sequence>
<dbReference type="GO" id="GO:0030897">
    <property type="term" value="C:HOPS complex"/>
    <property type="evidence" value="ECO:0007669"/>
    <property type="project" value="TreeGrafter"/>
</dbReference>
<name>M3J4K6_CANMX</name>
<dbReference type="STRING" id="1245528.M3J4K6"/>
<dbReference type="PIRSF" id="PIRSF007949">
    <property type="entry name" value="VPS16"/>
    <property type="match status" value="1"/>
</dbReference>
<dbReference type="OrthoDB" id="1792at2759"/>
<keyword evidence="2" id="KW-0653">Protein transport</keyword>
<dbReference type="GO" id="GO:0003779">
    <property type="term" value="F:actin binding"/>
    <property type="evidence" value="ECO:0007669"/>
    <property type="project" value="TreeGrafter"/>
</dbReference>
<feature type="domain" description="Vps16 C-terminal" evidence="3">
    <location>
        <begin position="585"/>
        <end position="665"/>
    </location>
</feature>
<keyword evidence="6" id="KW-1185">Reference proteome</keyword>
<dbReference type="GO" id="GO:0042144">
    <property type="term" value="P:vacuole fusion, non-autophagic"/>
    <property type="evidence" value="ECO:0007669"/>
    <property type="project" value="TreeGrafter"/>
</dbReference>
<dbReference type="HOGENOM" id="CLU_008909_1_0_1"/>
<comment type="similarity">
    <text evidence="1 2">Belongs to the VPS16 family.</text>
</comment>
<dbReference type="EMBL" id="AOGT01001815">
    <property type="protein sequence ID" value="EMG46948.1"/>
    <property type="molecule type" value="Genomic_DNA"/>
</dbReference>
<dbReference type="Pfam" id="PF04841">
    <property type="entry name" value="Vps16_N"/>
    <property type="match status" value="2"/>
</dbReference>
<feature type="domain" description="Vps16 N-terminal" evidence="4">
    <location>
        <begin position="369"/>
        <end position="482"/>
    </location>
</feature>
<dbReference type="SUPFAM" id="SSF101898">
    <property type="entry name" value="NHL repeat"/>
    <property type="match status" value="1"/>
</dbReference>
<evidence type="ECO:0000313" key="5">
    <source>
        <dbReference type="EMBL" id="EMG46948.1"/>
    </source>
</evidence>
<dbReference type="InterPro" id="IPR038132">
    <property type="entry name" value="Vps16_C_sf"/>
</dbReference>
<dbReference type="InterPro" id="IPR006925">
    <property type="entry name" value="Vps16_C"/>
</dbReference>
<evidence type="ECO:0000313" key="6">
    <source>
        <dbReference type="Proteomes" id="UP000011777"/>
    </source>
</evidence>
<proteinExistence type="inferred from homology"/>
<protein>
    <recommendedName>
        <fullName evidence="2">Probable vacuolar protein sorting-associated protein 16 homolog</fullName>
    </recommendedName>
</protein>
<dbReference type="PANTHER" id="PTHR12811">
    <property type="entry name" value="VACUOLAR PROTEIN SORTING VPS16"/>
    <property type="match status" value="1"/>
</dbReference>
<evidence type="ECO:0000256" key="1">
    <source>
        <dbReference type="ARBA" id="ARBA00009250"/>
    </source>
</evidence>
<gene>
    <name evidence="5" type="ORF">G210_2787</name>
</gene>
<accession>M3J4K6</accession>
<comment type="caution">
    <text evidence="5">The sequence shown here is derived from an EMBL/GenBank/DDBJ whole genome shotgun (WGS) entry which is preliminary data.</text>
</comment>
<evidence type="ECO:0000259" key="4">
    <source>
        <dbReference type="Pfam" id="PF04841"/>
    </source>
</evidence>